<dbReference type="FunFam" id="3.30.1330.10:FF:000015">
    <property type="entry name" value="Hydrogenase expression/formation protein HypE"/>
    <property type="match status" value="1"/>
</dbReference>
<reference evidence="4 5" key="1">
    <citation type="journal article" date="2013" name="Appl. Environ. Microbiol.">
        <title>Genome analysis suggests that the soil oligotrophic bacterium Agromonas oligotrophica (Bradyrhizobium oligotrophicum) is a nitrogen-fixing symbiont of Aeschynomene indica.</title>
        <authorList>
            <person name="Okubo T."/>
            <person name="Fukushima S."/>
            <person name="Itakura M."/>
            <person name="Oshima K."/>
            <person name="Longtonglang A."/>
            <person name="Teaumroong N."/>
            <person name="Mitsui H."/>
            <person name="Hattori M."/>
            <person name="Hattori R."/>
            <person name="Hattori T."/>
            <person name="Minamisawa K."/>
        </authorList>
    </citation>
    <scope>NUCLEOTIDE SEQUENCE [LARGE SCALE GENOMIC DNA]</scope>
    <source>
        <strain evidence="4 5">S58</strain>
    </source>
</reference>
<evidence type="ECO:0000259" key="2">
    <source>
        <dbReference type="Pfam" id="PF00586"/>
    </source>
</evidence>
<dbReference type="PROSITE" id="PS50890">
    <property type="entry name" value="PUA"/>
    <property type="match status" value="1"/>
</dbReference>
<dbReference type="Pfam" id="PF02769">
    <property type="entry name" value="AIRS_C"/>
    <property type="match status" value="1"/>
</dbReference>
<dbReference type="AlphaFoldDB" id="M4Z9I2"/>
<dbReference type="GO" id="GO:0051604">
    <property type="term" value="P:protein maturation"/>
    <property type="evidence" value="ECO:0007669"/>
    <property type="project" value="TreeGrafter"/>
</dbReference>
<evidence type="ECO:0000313" key="5">
    <source>
        <dbReference type="Proteomes" id="UP000011841"/>
    </source>
</evidence>
<dbReference type="PANTHER" id="PTHR30303:SF0">
    <property type="entry name" value="CARBAMOYL DEHYDRATASE HYPE"/>
    <property type="match status" value="1"/>
</dbReference>
<comment type="similarity">
    <text evidence="1">Belongs to the HypE family.</text>
</comment>
<accession>M4Z9I2</accession>
<dbReference type="KEGG" id="aol:S58_43840"/>
<dbReference type="Gene3D" id="3.30.1330.10">
    <property type="entry name" value="PurM-like, N-terminal domain"/>
    <property type="match status" value="1"/>
</dbReference>
<dbReference type="CDD" id="cd02197">
    <property type="entry name" value="HypE"/>
    <property type="match status" value="1"/>
</dbReference>
<organism evidence="4 5">
    <name type="scientific">Bradyrhizobium oligotrophicum S58</name>
    <dbReference type="NCBI Taxonomy" id="1245469"/>
    <lineage>
        <taxon>Bacteria</taxon>
        <taxon>Pseudomonadati</taxon>
        <taxon>Pseudomonadota</taxon>
        <taxon>Alphaproteobacteria</taxon>
        <taxon>Hyphomicrobiales</taxon>
        <taxon>Nitrobacteraceae</taxon>
        <taxon>Bradyrhizobium</taxon>
    </lineage>
</organism>
<dbReference type="InterPro" id="IPR036921">
    <property type="entry name" value="PurM-like_N_sf"/>
</dbReference>
<dbReference type="Pfam" id="PF00586">
    <property type="entry name" value="AIRS"/>
    <property type="match status" value="1"/>
</dbReference>
<dbReference type="InterPro" id="IPR036676">
    <property type="entry name" value="PurM-like_C_sf"/>
</dbReference>
<keyword evidence="5" id="KW-1185">Reference proteome</keyword>
<dbReference type="SUPFAM" id="SSF56042">
    <property type="entry name" value="PurM C-terminal domain-like"/>
    <property type="match status" value="1"/>
</dbReference>
<dbReference type="HOGENOM" id="CLU_049733_0_0_5"/>
<dbReference type="SUPFAM" id="SSF55326">
    <property type="entry name" value="PurM N-terminal domain-like"/>
    <property type="match status" value="1"/>
</dbReference>
<dbReference type="eggNOG" id="COG0309">
    <property type="taxonomic scope" value="Bacteria"/>
</dbReference>
<gene>
    <name evidence="4" type="ORF">S58_43840</name>
</gene>
<proteinExistence type="inferred from homology"/>
<dbReference type="PANTHER" id="PTHR30303">
    <property type="entry name" value="HYDROGENASE ISOENZYMES FORMATION PROTEIN HYPE"/>
    <property type="match status" value="1"/>
</dbReference>
<protein>
    <submittedName>
        <fullName evidence="4">Hydrogenase expression/formation protein HypE</fullName>
    </submittedName>
</protein>
<evidence type="ECO:0000259" key="3">
    <source>
        <dbReference type="Pfam" id="PF02769"/>
    </source>
</evidence>
<feature type="domain" description="PurM-like N-terminal" evidence="2">
    <location>
        <begin position="64"/>
        <end position="174"/>
    </location>
</feature>
<evidence type="ECO:0000313" key="4">
    <source>
        <dbReference type="EMBL" id="BAM90369.1"/>
    </source>
</evidence>
<dbReference type="STRING" id="1245469.S58_43840"/>
<dbReference type="InterPro" id="IPR010918">
    <property type="entry name" value="PurM-like_C_dom"/>
</dbReference>
<dbReference type="Proteomes" id="UP000011841">
    <property type="component" value="Chromosome"/>
</dbReference>
<dbReference type="InterPro" id="IPR016188">
    <property type="entry name" value="PurM-like_N"/>
</dbReference>
<evidence type="ECO:0000256" key="1">
    <source>
        <dbReference type="ARBA" id="ARBA00006243"/>
    </source>
</evidence>
<dbReference type="Gene3D" id="3.90.650.10">
    <property type="entry name" value="PurM-like C-terminal domain"/>
    <property type="match status" value="1"/>
</dbReference>
<dbReference type="RefSeq" id="WP_015667475.1">
    <property type="nucleotide sequence ID" value="NC_020453.1"/>
</dbReference>
<dbReference type="NCBIfam" id="TIGR02124">
    <property type="entry name" value="hypE"/>
    <property type="match status" value="1"/>
</dbReference>
<dbReference type="PIRSF" id="PIRSF005644">
    <property type="entry name" value="Hdrgns_mtr_HypE"/>
    <property type="match status" value="1"/>
</dbReference>
<dbReference type="OrthoDB" id="9801934at2"/>
<dbReference type="EMBL" id="AP012603">
    <property type="protein sequence ID" value="BAM90369.1"/>
    <property type="molecule type" value="Genomic_DNA"/>
</dbReference>
<name>M4Z9I2_9BRAD</name>
<feature type="domain" description="PurM-like C-terminal" evidence="3">
    <location>
        <begin position="186"/>
        <end position="337"/>
    </location>
</feature>
<dbReference type="PATRIC" id="fig|1245469.3.peg.4489"/>
<dbReference type="GeneID" id="301818174"/>
<dbReference type="InterPro" id="IPR011854">
    <property type="entry name" value="HypE"/>
</dbReference>
<sequence length="360" mass="37835">MTVVQLTPASSAPRRQLGRIHVPNVTMAHGGGGKAMRDLIDDVFVAAFDNPALSTMEDQARFRLAELTAHGDRLAMTTDSYVIHPIRFPGGDIGKLAVCGTINDLAVGGARPLYLSCAVIIEEGLDVDTLREIAGSMARTAAAAGVSIVTGDTKVVDRGACDKLFINTTGIGVIREGIELGVGRVRPDDVIMVNGLLGDHGAAILNARGDMALSTPLESDCAALHGLIGTLLAAAPGTRFLRDATRGGIATVLNEIAEASQVGILIHEERTPLRDEVRGFCEILGLDPLYLANEGKIVCAVPPDQAEAALAAMRNHPLGRDSAIIGHATDGRPGRVVMHTVFGGRRIVDMLVGEQLPRIC</sequence>